<comment type="caution">
    <text evidence="3">The sequence shown here is derived from an EMBL/GenBank/DDBJ whole genome shotgun (WGS) entry which is preliminary data.</text>
</comment>
<dbReference type="Pfam" id="PF03795">
    <property type="entry name" value="YCII"/>
    <property type="match status" value="1"/>
</dbReference>
<keyword evidence="4" id="KW-1185">Reference proteome</keyword>
<protein>
    <recommendedName>
        <fullName evidence="2">YCII-related domain-containing protein</fullName>
    </recommendedName>
</protein>
<dbReference type="Proteomes" id="UP001155182">
    <property type="component" value="Unassembled WGS sequence"/>
</dbReference>
<dbReference type="InterPro" id="IPR011008">
    <property type="entry name" value="Dimeric_a/b-barrel"/>
</dbReference>
<dbReference type="Gene3D" id="3.30.70.1060">
    <property type="entry name" value="Dimeric alpha+beta barrel"/>
    <property type="match status" value="1"/>
</dbReference>
<dbReference type="SUPFAM" id="SSF54909">
    <property type="entry name" value="Dimeric alpha+beta barrel"/>
    <property type="match status" value="1"/>
</dbReference>
<organism evidence="3 4">
    <name type="scientific">Solitalea agri</name>
    <dbReference type="NCBI Taxonomy" id="2953739"/>
    <lineage>
        <taxon>Bacteria</taxon>
        <taxon>Pseudomonadati</taxon>
        <taxon>Bacteroidota</taxon>
        <taxon>Sphingobacteriia</taxon>
        <taxon>Sphingobacteriales</taxon>
        <taxon>Sphingobacteriaceae</taxon>
        <taxon>Solitalea</taxon>
    </lineage>
</organism>
<accession>A0A9X2F4X1</accession>
<sequence>MKAVVIYELGNVGMEKVMEVFPRHKALIDVFANDKLVIAIGPFANPAEGAMGVFVDKASAEEFIKQDPFIAEGIVHKVTIKEWNEILL</sequence>
<dbReference type="RefSeq" id="WP_252589287.1">
    <property type="nucleotide sequence ID" value="NZ_JAMWYS010000053.1"/>
</dbReference>
<evidence type="ECO:0000259" key="2">
    <source>
        <dbReference type="Pfam" id="PF03795"/>
    </source>
</evidence>
<evidence type="ECO:0000313" key="3">
    <source>
        <dbReference type="EMBL" id="MCO4294259.1"/>
    </source>
</evidence>
<evidence type="ECO:0000313" key="4">
    <source>
        <dbReference type="Proteomes" id="UP001155182"/>
    </source>
</evidence>
<proteinExistence type="inferred from homology"/>
<comment type="similarity">
    <text evidence="1">Belongs to the YciI family.</text>
</comment>
<dbReference type="AlphaFoldDB" id="A0A9X2F4X1"/>
<reference evidence="3" key="1">
    <citation type="submission" date="2022-06" db="EMBL/GenBank/DDBJ databases">
        <title>Solitalea sp. MAHUQ-68 isolated from rhizospheric soil.</title>
        <authorList>
            <person name="Huq M.A."/>
        </authorList>
    </citation>
    <scope>NUCLEOTIDE SEQUENCE</scope>
    <source>
        <strain evidence="3">MAHUQ-68</strain>
    </source>
</reference>
<evidence type="ECO:0000256" key="1">
    <source>
        <dbReference type="ARBA" id="ARBA00007689"/>
    </source>
</evidence>
<name>A0A9X2F4X1_9SPHI</name>
<dbReference type="InterPro" id="IPR005545">
    <property type="entry name" value="YCII"/>
</dbReference>
<dbReference type="EMBL" id="JAMWYS010000053">
    <property type="protein sequence ID" value="MCO4294259.1"/>
    <property type="molecule type" value="Genomic_DNA"/>
</dbReference>
<feature type="domain" description="YCII-related" evidence="2">
    <location>
        <begin position="13"/>
        <end position="84"/>
    </location>
</feature>
<gene>
    <name evidence="3" type="ORF">NF867_15465</name>
</gene>